<dbReference type="GO" id="GO:0005524">
    <property type="term" value="F:ATP binding"/>
    <property type="evidence" value="ECO:0007669"/>
    <property type="project" value="InterPro"/>
</dbReference>
<comment type="caution">
    <text evidence="2">The sequence shown here is derived from an EMBL/GenBank/DDBJ whole genome shotgun (WGS) entry which is preliminary data.</text>
</comment>
<dbReference type="Pfam" id="PF00069">
    <property type="entry name" value="Pkinase"/>
    <property type="match status" value="1"/>
</dbReference>
<dbReference type="InterPro" id="IPR011009">
    <property type="entry name" value="Kinase-like_dom_sf"/>
</dbReference>
<dbReference type="GO" id="GO:0004674">
    <property type="term" value="F:protein serine/threonine kinase activity"/>
    <property type="evidence" value="ECO:0007669"/>
    <property type="project" value="TreeGrafter"/>
</dbReference>
<evidence type="ECO:0000259" key="1">
    <source>
        <dbReference type="PROSITE" id="PS50011"/>
    </source>
</evidence>
<reference evidence="2" key="1">
    <citation type="submission" date="2018-03" db="EMBL/GenBank/DDBJ databases">
        <authorList>
            <person name="Guldener U."/>
        </authorList>
    </citation>
    <scope>NUCLEOTIDE SEQUENCE</scope>
</reference>
<dbReference type="EMBL" id="ONZP01000030">
    <property type="protein sequence ID" value="SPJ71147.1"/>
    <property type="molecule type" value="Genomic_DNA"/>
</dbReference>
<dbReference type="SUPFAM" id="SSF56112">
    <property type="entry name" value="Protein kinase-like (PK-like)"/>
    <property type="match status" value="1"/>
</dbReference>
<proteinExistence type="predicted"/>
<evidence type="ECO:0000313" key="2">
    <source>
        <dbReference type="EMBL" id="SPJ71147.1"/>
    </source>
</evidence>
<evidence type="ECO:0000313" key="3">
    <source>
        <dbReference type="Proteomes" id="UP001187734"/>
    </source>
</evidence>
<accession>A0AAE8SD52</accession>
<dbReference type="Gene3D" id="1.10.510.10">
    <property type="entry name" value="Transferase(Phosphotransferase) domain 1"/>
    <property type="match status" value="1"/>
</dbReference>
<dbReference type="PANTHER" id="PTHR24359:SF37">
    <property type="entry name" value="PROTEIN KINASE DOMAIN-CONTAINING PROTEIN"/>
    <property type="match status" value="1"/>
</dbReference>
<dbReference type="Gene3D" id="3.30.200.20">
    <property type="entry name" value="Phosphorylase Kinase, domain 1"/>
    <property type="match status" value="1"/>
</dbReference>
<dbReference type="PROSITE" id="PS50011">
    <property type="entry name" value="PROTEIN_KINASE_DOM"/>
    <property type="match status" value="1"/>
</dbReference>
<name>A0AAE8SD52_9HYPO</name>
<keyword evidence="3" id="KW-1185">Reference proteome</keyword>
<dbReference type="CDD" id="cd00180">
    <property type="entry name" value="PKc"/>
    <property type="match status" value="1"/>
</dbReference>
<dbReference type="AlphaFoldDB" id="A0AAE8SD52"/>
<dbReference type="PANTHER" id="PTHR24359">
    <property type="entry name" value="SERINE/THREONINE-PROTEIN KINASE SBK1"/>
    <property type="match status" value="1"/>
</dbReference>
<protein>
    <recommendedName>
        <fullName evidence="1">Protein kinase domain-containing protein</fullName>
    </recommendedName>
</protein>
<dbReference type="InterPro" id="IPR000719">
    <property type="entry name" value="Prot_kinase_dom"/>
</dbReference>
<feature type="domain" description="Protein kinase" evidence="1">
    <location>
        <begin position="265"/>
        <end position="572"/>
    </location>
</feature>
<organism evidence="2 3">
    <name type="scientific">Fusarium torulosum</name>
    <dbReference type="NCBI Taxonomy" id="33205"/>
    <lineage>
        <taxon>Eukaryota</taxon>
        <taxon>Fungi</taxon>
        <taxon>Dikarya</taxon>
        <taxon>Ascomycota</taxon>
        <taxon>Pezizomycotina</taxon>
        <taxon>Sordariomycetes</taxon>
        <taxon>Hypocreomycetidae</taxon>
        <taxon>Hypocreales</taxon>
        <taxon>Nectriaceae</taxon>
        <taxon>Fusarium</taxon>
    </lineage>
</organism>
<gene>
    <name evidence="2" type="ORF">FTOL_00875</name>
</gene>
<dbReference type="SMART" id="SM00220">
    <property type="entry name" value="S_TKc"/>
    <property type="match status" value="1"/>
</dbReference>
<dbReference type="Proteomes" id="UP001187734">
    <property type="component" value="Unassembled WGS sequence"/>
</dbReference>
<sequence length="665" mass="75152">MSSSSLNIKTPAIQINDVTAGNEVPSSEAYTYEGVDLMRMQGIHDNLGDLLLEDYPSEGDGFQSIQGSRYGLGDSRPGGYTYEGDGLVPIEGTYDYLGDLLRFYAIEGIDGPFLTKKLLRHILSKDRIETELRHSNPRLNEQQIHNYIDQILSSSEGEKAKVYLLIFAVLLLIDRPGDIGDFINSGFCDHMLPINIRQNSIHRLCRLPCFQKWRPTWLDAFVTFQWRVTTPFFGATTNGQVLDLFRLPLQTRKPWQKSKATKAETELETEDMSGAYGTVTRVDIHPTSHDFQNLLVGIKLECAKFAIKTLHTSDSNVEKKFQTEWDMLQRFSGHVHSHLVTALGAYNQGDKWSFIFPNASHDLEEYLAITQPPQGRDGACWVSKQILGLTGALHTIHNPEHLGAGTRRFGRHGDIKCDNILCFQRSGTTAEIILVISDFGLSAFNRDTSRSNIPNKKVPPVPGYRPPECDMEGGTISRAFDIWTLGCLFLEFITWFLGGIKYVNQFGEERQTVYINGSKNDIFFSFKKSDEDGSLVAQVKPEVTEWIYKLRRNPNCSEFVHSVLDIIEKEMLVVLSADQLRSPSGKVLSSLKRIDSRCRLEAEFTKGKPWDSMQVDQCRDDVAVEAIPNDYTQGIIRSLRVPLQIHTGRTRKSLRAEELKKIDGN</sequence>